<evidence type="ECO:0000313" key="6">
    <source>
        <dbReference type="EMBL" id="CAD8230043.1"/>
    </source>
</evidence>
<feature type="compositionally biased region" description="Low complexity" evidence="4">
    <location>
        <begin position="193"/>
        <end position="215"/>
    </location>
</feature>
<feature type="region of interest" description="Disordered" evidence="4">
    <location>
        <begin position="407"/>
        <end position="444"/>
    </location>
</feature>
<feature type="compositionally biased region" description="Low complexity" evidence="4">
    <location>
        <begin position="339"/>
        <end position="349"/>
    </location>
</feature>
<dbReference type="PANTHER" id="PTHR12276:SF45">
    <property type="entry name" value="CLATHRIN INTERACTOR 1"/>
    <property type="match status" value="1"/>
</dbReference>
<protein>
    <recommendedName>
        <fullName evidence="5">ENTH domain-containing protein</fullName>
    </recommendedName>
</protein>
<evidence type="ECO:0000259" key="5">
    <source>
        <dbReference type="PROSITE" id="PS50942"/>
    </source>
</evidence>
<gene>
    <name evidence="6" type="ORF">PCOL08062_LOCUS1303</name>
</gene>
<feature type="compositionally biased region" description="Polar residues" evidence="4">
    <location>
        <begin position="550"/>
        <end position="565"/>
    </location>
</feature>
<evidence type="ECO:0000256" key="4">
    <source>
        <dbReference type="SAM" id="MobiDB-lite"/>
    </source>
</evidence>
<dbReference type="GO" id="GO:0005543">
    <property type="term" value="F:phospholipid binding"/>
    <property type="evidence" value="ECO:0007669"/>
    <property type="project" value="TreeGrafter"/>
</dbReference>
<feature type="compositionally biased region" description="Pro residues" evidence="4">
    <location>
        <begin position="350"/>
        <end position="363"/>
    </location>
</feature>
<feature type="region of interest" description="Disordered" evidence="4">
    <location>
        <begin position="150"/>
        <end position="232"/>
    </location>
</feature>
<keyword evidence="3" id="KW-0968">Cytoplasmic vesicle</keyword>
<feature type="compositionally biased region" description="Low complexity" evidence="4">
    <location>
        <begin position="407"/>
        <end position="428"/>
    </location>
</feature>
<feature type="domain" description="ENTH" evidence="5">
    <location>
        <begin position="14"/>
        <end position="153"/>
    </location>
</feature>
<feature type="compositionally biased region" description="Gly residues" evidence="4">
    <location>
        <begin position="429"/>
        <end position="444"/>
    </location>
</feature>
<dbReference type="PANTHER" id="PTHR12276">
    <property type="entry name" value="EPSIN/ENT-RELATED"/>
    <property type="match status" value="1"/>
</dbReference>
<accession>A0A7R9TB23</accession>
<dbReference type="PROSITE" id="PS50942">
    <property type="entry name" value="ENTH"/>
    <property type="match status" value="1"/>
</dbReference>
<reference evidence="6" key="1">
    <citation type="submission" date="2021-01" db="EMBL/GenBank/DDBJ databases">
        <authorList>
            <person name="Corre E."/>
            <person name="Pelletier E."/>
            <person name="Niang G."/>
            <person name="Scheremetjew M."/>
            <person name="Finn R."/>
            <person name="Kale V."/>
            <person name="Holt S."/>
            <person name="Cochrane G."/>
            <person name="Meng A."/>
            <person name="Brown T."/>
            <person name="Cohen L."/>
        </authorList>
    </citation>
    <scope>NUCLEOTIDE SEQUENCE</scope>
    <source>
        <strain evidence="6">CCMP1413</strain>
    </source>
</reference>
<dbReference type="GO" id="GO:0005768">
    <property type="term" value="C:endosome"/>
    <property type="evidence" value="ECO:0007669"/>
    <property type="project" value="TreeGrafter"/>
</dbReference>
<dbReference type="AlphaFoldDB" id="A0A7R9TB23"/>
<dbReference type="InterPro" id="IPR013809">
    <property type="entry name" value="ENTH"/>
</dbReference>
<dbReference type="InterPro" id="IPR008942">
    <property type="entry name" value="ENTH_VHS"/>
</dbReference>
<organism evidence="6">
    <name type="scientific">Prasinoderma coloniale</name>
    <dbReference type="NCBI Taxonomy" id="156133"/>
    <lineage>
        <taxon>Eukaryota</taxon>
        <taxon>Viridiplantae</taxon>
        <taxon>Prasinodermophyta</taxon>
        <taxon>Prasinodermophyceae</taxon>
        <taxon>Prasinodermales</taxon>
        <taxon>Prasinodermaceae</taxon>
        <taxon>Prasinoderma</taxon>
    </lineage>
</organism>
<dbReference type="GO" id="GO:0006897">
    <property type="term" value="P:endocytosis"/>
    <property type="evidence" value="ECO:0007669"/>
    <property type="project" value="TreeGrafter"/>
</dbReference>
<name>A0A7R9TB23_9VIRI</name>
<dbReference type="SUPFAM" id="SSF48464">
    <property type="entry name" value="ENTH/VHS domain"/>
    <property type="match status" value="1"/>
</dbReference>
<dbReference type="GO" id="GO:0030125">
    <property type="term" value="C:clathrin vesicle coat"/>
    <property type="evidence" value="ECO:0007669"/>
    <property type="project" value="TreeGrafter"/>
</dbReference>
<evidence type="ECO:0000256" key="3">
    <source>
        <dbReference type="ARBA" id="ARBA00023329"/>
    </source>
</evidence>
<dbReference type="GO" id="GO:0030276">
    <property type="term" value="F:clathrin binding"/>
    <property type="evidence" value="ECO:0007669"/>
    <property type="project" value="TreeGrafter"/>
</dbReference>
<dbReference type="CDD" id="cd03571">
    <property type="entry name" value="ENTH"/>
    <property type="match status" value="1"/>
</dbReference>
<dbReference type="GO" id="GO:0005886">
    <property type="term" value="C:plasma membrane"/>
    <property type="evidence" value="ECO:0007669"/>
    <property type="project" value="TreeGrafter"/>
</dbReference>
<evidence type="ECO:0000256" key="1">
    <source>
        <dbReference type="ARBA" id="ARBA00004132"/>
    </source>
</evidence>
<feature type="compositionally biased region" description="Basic and acidic residues" evidence="4">
    <location>
        <begin position="150"/>
        <end position="161"/>
    </location>
</feature>
<feature type="compositionally biased region" description="Low complexity" evidence="4">
    <location>
        <begin position="518"/>
        <end position="536"/>
    </location>
</feature>
<dbReference type="SMART" id="SM00273">
    <property type="entry name" value="ENTH"/>
    <property type="match status" value="1"/>
</dbReference>
<dbReference type="FunFam" id="1.25.40.90:FF:000006">
    <property type="entry name" value="Clathrin interactor 1"/>
    <property type="match status" value="1"/>
</dbReference>
<comment type="subcellular location">
    <subcellularLocation>
        <location evidence="1">Cytoplasmic vesicle</location>
        <location evidence="1">Clathrin-coated vesicle</location>
    </subcellularLocation>
</comment>
<feature type="region of interest" description="Disordered" evidence="4">
    <location>
        <begin position="339"/>
        <end position="392"/>
    </location>
</feature>
<feature type="compositionally biased region" description="Low complexity" evidence="4">
    <location>
        <begin position="381"/>
        <end position="392"/>
    </location>
</feature>
<dbReference type="EMBL" id="HBDZ01001632">
    <property type="protein sequence ID" value="CAD8230043.1"/>
    <property type="molecule type" value="Transcribed_RNA"/>
</dbReference>
<comment type="similarity">
    <text evidence="2">Belongs to the epsin family.</text>
</comment>
<proteinExistence type="inferred from homology"/>
<evidence type="ECO:0000256" key="2">
    <source>
        <dbReference type="ARBA" id="ARBA00010130"/>
    </source>
</evidence>
<dbReference type="Pfam" id="PF01417">
    <property type="entry name" value="ENTH"/>
    <property type="match status" value="1"/>
</dbReference>
<sequence length="598" mass="61243">MAQWLKDSYSKARKAVLDLSDEEALVEEATNEEPWGPHGQTMSKIADATHSRDMEKFSDIMRTLWRRIAEGTKPGGNERWRRSYKGLLVVDHLLKHGSTRCVDEISRQTHVIETLYRFKFVDDKQRDQGLNVREKAKKIGELLQDTDRLKAERQRARENKSKYSGMSSVDYRSGGLGGGGYTRPSTQDGGRIASQGFGSSSAASGGSSSVGGSNSNDIGASPARRAGATSGAEDDEALRAYKAQMAAKRAAAAGGAAPAPAPAQAPAAPLPDLIGGFDEAPVAAAPPQEDLFAAAPAVAPPVPPPSAAAVPKLAPPGGAAAAAPAVDNSWGAFDSAPNAGAPAAAADPFAPAPSAPAPAPAPSGDPLGGLEDLFGGMSTGASAPAPAPAAAPTAVPALDENLFSSVPQQQGMGSMPPAQQQQQQQGFAAFGGGKPGGNAGMGMGMGMPTQQSMGVGTGMGMPPPQPPPQQQRQHAFATFGGQQVGSNAGMGMGMPTPHMQASQQAPLQQDFGAFNTAPGMSMGGQPQQRQQQQQRSPPIPMGVGAGRLPPTNTNMFAGHSLSPQKSGEGLLNAGVIGGLTPQPTGALDDDFAGLYTKK</sequence>
<feature type="region of interest" description="Disordered" evidence="4">
    <location>
        <begin position="579"/>
        <end position="598"/>
    </location>
</feature>
<feature type="region of interest" description="Disordered" evidence="4">
    <location>
        <begin position="481"/>
        <end position="567"/>
    </location>
</feature>
<dbReference type="Gene3D" id="1.25.40.90">
    <property type="match status" value="1"/>
</dbReference>